<feature type="compositionally biased region" description="Polar residues" evidence="1">
    <location>
        <begin position="219"/>
        <end position="230"/>
    </location>
</feature>
<dbReference type="HOGENOM" id="CLU_722080_0_0_1"/>
<reference evidence="4" key="3">
    <citation type="submission" date="2015-06" db="UniProtKB">
        <authorList>
            <consortium name="EnsemblMetazoa"/>
        </authorList>
    </citation>
    <scope>IDENTIFICATION</scope>
</reference>
<reference evidence="3 5" key="2">
    <citation type="journal article" date="2013" name="Nature">
        <title>Insights into bilaterian evolution from three spiralian genomes.</title>
        <authorList>
            <person name="Simakov O."/>
            <person name="Marletaz F."/>
            <person name="Cho S.J."/>
            <person name="Edsinger-Gonzales E."/>
            <person name="Havlak P."/>
            <person name="Hellsten U."/>
            <person name="Kuo D.H."/>
            <person name="Larsson T."/>
            <person name="Lv J."/>
            <person name="Arendt D."/>
            <person name="Savage R."/>
            <person name="Osoegawa K."/>
            <person name="de Jong P."/>
            <person name="Grimwood J."/>
            <person name="Chapman J.A."/>
            <person name="Shapiro H."/>
            <person name="Aerts A."/>
            <person name="Otillar R.P."/>
            <person name="Terry A.Y."/>
            <person name="Boore J.L."/>
            <person name="Grigoriev I.V."/>
            <person name="Lindberg D.R."/>
            <person name="Seaver E.C."/>
            <person name="Weisblat D.A."/>
            <person name="Putnam N.H."/>
            <person name="Rokhsar D.S."/>
        </authorList>
    </citation>
    <scope>NUCLEOTIDE SEQUENCE</scope>
    <source>
        <strain evidence="3 5">I ESC-2004</strain>
    </source>
</reference>
<organism evidence="3">
    <name type="scientific">Capitella teleta</name>
    <name type="common">Polychaete worm</name>
    <dbReference type="NCBI Taxonomy" id="283909"/>
    <lineage>
        <taxon>Eukaryota</taxon>
        <taxon>Metazoa</taxon>
        <taxon>Spiralia</taxon>
        <taxon>Lophotrochozoa</taxon>
        <taxon>Annelida</taxon>
        <taxon>Polychaeta</taxon>
        <taxon>Sedentaria</taxon>
        <taxon>Scolecida</taxon>
        <taxon>Capitellidae</taxon>
        <taxon>Capitella</taxon>
    </lineage>
</organism>
<dbReference type="EMBL" id="AMQN01005402">
    <property type="status" value="NOT_ANNOTATED_CDS"/>
    <property type="molecule type" value="Genomic_DNA"/>
</dbReference>
<feature type="region of interest" description="Disordered" evidence="1">
    <location>
        <begin position="215"/>
        <end position="275"/>
    </location>
</feature>
<evidence type="ECO:0000313" key="4">
    <source>
        <dbReference type="EnsemblMetazoa" id="CapteP196454"/>
    </source>
</evidence>
<proteinExistence type="predicted"/>
<keyword evidence="5" id="KW-1185">Reference proteome</keyword>
<feature type="compositionally biased region" description="Polar residues" evidence="1">
    <location>
        <begin position="339"/>
        <end position="351"/>
    </location>
</feature>
<gene>
    <name evidence="3" type="ORF">CAPTEDRAFT_196454</name>
</gene>
<evidence type="ECO:0000259" key="2">
    <source>
        <dbReference type="PROSITE" id="PS00028"/>
    </source>
</evidence>
<accession>R7V0S5</accession>
<protein>
    <recommendedName>
        <fullName evidence="2">C2H2-type domain-containing protein</fullName>
    </recommendedName>
</protein>
<feature type="region of interest" description="Disordered" evidence="1">
    <location>
        <begin position="332"/>
        <end position="351"/>
    </location>
</feature>
<evidence type="ECO:0000313" key="5">
    <source>
        <dbReference type="Proteomes" id="UP000014760"/>
    </source>
</evidence>
<dbReference type="InterPro" id="IPR036236">
    <property type="entry name" value="Znf_C2H2_sf"/>
</dbReference>
<reference evidence="5" key="1">
    <citation type="submission" date="2012-12" db="EMBL/GenBank/DDBJ databases">
        <authorList>
            <person name="Hellsten U."/>
            <person name="Grimwood J."/>
            <person name="Chapman J.A."/>
            <person name="Shapiro H."/>
            <person name="Aerts A."/>
            <person name="Otillar R.P."/>
            <person name="Terry A.Y."/>
            <person name="Boore J.L."/>
            <person name="Simakov O."/>
            <person name="Marletaz F."/>
            <person name="Cho S.-J."/>
            <person name="Edsinger-Gonzales E."/>
            <person name="Havlak P."/>
            <person name="Kuo D.-H."/>
            <person name="Larsson T."/>
            <person name="Lv J."/>
            <person name="Arendt D."/>
            <person name="Savage R."/>
            <person name="Osoegawa K."/>
            <person name="de Jong P."/>
            <person name="Lindberg D.R."/>
            <person name="Seaver E.C."/>
            <person name="Weisblat D.A."/>
            <person name="Putnam N.H."/>
            <person name="Grigoriev I.V."/>
            <person name="Rokhsar D.S."/>
        </authorList>
    </citation>
    <scope>NUCLEOTIDE SEQUENCE</scope>
    <source>
        <strain evidence="5">I ESC-2004</strain>
    </source>
</reference>
<dbReference type="SUPFAM" id="SSF57667">
    <property type="entry name" value="beta-beta-alpha zinc fingers"/>
    <property type="match status" value="1"/>
</dbReference>
<dbReference type="AlphaFoldDB" id="R7V0S5"/>
<dbReference type="InterPro" id="IPR013087">
    <property type="entry name" value="Znf_C2H2_type"/>
</dbReference>
<sequence length="383" mass="42123">MASDVEQISCTEYAEQARKRKIKKVPRKKRRIIEIVDSEDDDDVVMVPESERPPPPKATVSAHISPIFLDDDDDECVETSPQSPVTCAMPEPIPLIQNQEESVSHNKNHSDGLQDIKIVSFESLLEEEVHNFSCRACNLTIAFKSTWEFHLKSLSHRRNVELLASQASPTPTMLVRNTSTPPTPRIQQMPAQPSLPNVQLTNVQPIHLPIVVEQDPADDTSSGVGDSRANSVVLDEPASESTAACVVSDDSSKADGDDSTSSVSDNEDEFLVNGVRSKRRGSFSDSLSDTSGFRPKRRCAEAAQNRIKDLAFLSRLGSKQLTNYHRMMEKTLNGEDPSTVGSDSHSASNTPPITVQVKKEKPFRAVQLGVQTISDDESCILGF</sequence>
<dbReference type="EMBL" id="KB295955">
    <property type="protein sequence ID" value="ELU12443.1"/>
    <property type="molecule type" value="Genomic_DNA"/>
</dbReference>
<evidence type="ECO:0000313" key="3">
    <source>
        <dbReference type="EMBL" id="ELU12443.1"/>
    </source>
</evidence>
<dbReference type="PROSITE" id="PS00028">
    <property type="entry name" value="ZINC_FINGER_C2H2_1"/>
    <property type="match status" value="1"/>
</dbReference>
<name>R7V0S5_CAPTE</name>
<feature type="domain" description="C2H2-type" evidence="2">
    <location>
        <begin position="134"/>
        <end position="156"/>
    </location>
</feature>
<dbReference type="EnsemblMetazoa" id="CapteT196454">
    <property type="protein sequence ID" value="CapteP196454"/>
    <property type="gene ID" value="CapteG196454"/>
</dbReference>
<dbReference type="Proteomes" id="UP000014760">
    <property type="component" value="Unassembled WGS sequence"/>
</dbReference>
<evidence type="ECO:0000256" key="1">
    <source>
        <dbReference type="SAM" id="MobiDB-lite"/>
    </source>
</evidence>